<comment type="caution">
    <text evidence="1">The sequence shown here is derived from an EMBL/GenBank/DDBJ whole genome shotgun (WGS) entry which is preliminary data.</text>
</comment>
<name>A0ABV9F084_9SPHN</name>
<proteinExistence type="predicted"/>
<dbReference type="EMBL" id="JBHSFZ010000030">
    <property type="protein sequence ID" value="MFC4595275.1"/>
    <property type="molecule type" value="Genomic_DNA"/>
</dbReference>
<reference evidence="2" key="1">
    <citation type="journal article" date="2019" name="Int. J. Syst. Evol. Microbiol.">
        <title>The Global Catalogue of Microorganisms (GCM) 10K type strain sequencing project: providing services to taxonomists for standard genome sequencing and annotation.</title>
        <authorList>
            <consortium name="The Broad Institute Genomics Platform"/>
            <consortium name="The Broad Institute Genome Sequencing Center for Infectious Disease"/>
            <person name="Wu L."/>
            <person name="Ma J."/>
        </authorList>
    </citation>
    <scope>NUCLEOTIDE SEQUENCE [LARGE SCALE GENOMIC DNA]</scope>
    <source>
        <strain evidence="2">NBRC 103632</strain>
    </source>
</reference>
<evidence type="ECO:0000313" key="1">
    <source>
        <dbReference type="EMBL" id="MFC4595275.1"/>
    </source>
</evidence>
<gene>
    <name evidence="1" type="ORF">ACFO3E_13880</name>
</gene>
<accession>A0ABV9F084</accession>
<sequence length="133" mass="14018">MRKCIYLAPLILAACAGGNEPSRLTERQAARLETALQGKVAGEPVSCVNRNSAASLTAISDSVLLYRVSGRLIYRNDLIGACTGLARGDTLIVKTYGTQYCRGDMARSADLVTGSITGGCALGSFTPYRTPGR</sequence>
<keyword evidence="2" id="KW-1185">Reference proteome</keyword>
<dbReference type="PROSITE" id="PS51257">
    <property type="entry name" value="PROKAR_LIPOPROTEIN"/>
    <property type="match status" value="1"/>
</dbReference>
<organism evidence="1 2">
    <name type="scientific">Sphingobium tyrosinilyticum</name>
    <dbReference type="NCBI Taxonomy" id="2715436"/>
    <lineage>
        <taxon>Bacteria</taxon>
        <taxon>Pseudomonadati</taxon>
        <taxon>Pseudomonadota</taxon>
        <taxon>Alphaproteobacteria</taxon>
        <taxon>Sphingomonadales</taxon>
        <taxon>Sphingomonadaceae</taxon>
        <taxon>Sphingobium</taxon>
    </lineage>
</organism>
<dbReference type="RefSeq" id="WP_066526033.1">
    <property type="nucleotide sequence ID" value="NZ_JBHSFZ010000030.1"/>
</dbReference>
<evidence type="ECO:0000313" key="2">
    <source>
        <dbReference type="Proteomes" id="UP001595957"/>
    </source>
</evidence>
<dbReference type="Proteomes" id="UP001595957">
    <property type="component" value="Unassembled WGS sequence"/>
</dbReference>
<protein>
    <recommendedName>
        <fullName evidence="3">Lipoprotein</fullName>
    </recommendedName>
</protein>
<evidence type="ECO:0008006" key="3">
    <source>
        <dbReference type="Google" id="ProtNLM"/>
    </source>
</evidence>